<dbReference type="Proteomes" id="UP000281553">
    <property type="component" value="Unassembled WGS sequence"/>
</dbReference>
<keyword evidence="1" id="KW-0812">Transmembrane</keyword>
<evidence type="ECO:0000313" key="2">
    <source>
        <dbReference type="EMBL" id="VDK55294.1"/>
    </source>
</evidence>
<organism evidence="2 3">
    <name type="scientific">Dibothriocephalus latus</name>
    <name type="common">Fish tapeworm</name>
    <name type="synonym">Diphyllobothrium latum</name>
    <dbReference type="NCBI Taxonomy" id="60516"/>
    <lineage>
        <taxon>Eukaryota</taxon>
        <taxon>Metazoa</taxon>
        <taxon>Spiralia</taxon>
        <taxon>Lophotrochozoa</taxon>
        <taxon>Platyhelminthes</taxon>
        <taxon>Cestoda</taxon>
        <taxon>Eucestoda</taxon>
        <taxon>Diphyllobothriidea</taxon>
        <taxon>Diphyllobothriidae</taxon>
        <taxon>Dibothriocephalus</taxon>
    </lineage>
</organism>
<evidence type="ECO:0000256" key="1">
    <source>
        <dbReference type="SAM" id="Phobius"/>
    </source>
</evidence>
<dbReference type="AlphaFoldDB" id="A0A3P6SJR0"/>
<keyword evidence="1" id="KW-1133">Transmembrane helix</keyword>
<name>A0A3P6SJR0_DIBLA</name>
<reference evidence="2 3" key="1">
    <citation type="submission" date="2018-11" db="EMBL/GenBank/DDBJ databases">
        <authorList>
            <consortium name="Pathogen Informatics"/>
        </authorList>
    </citation>
    <scope>NUCLEOTIDE SEQUENCE [LARGE SCALE GENOMIC DNA]</scope>
</reference>
<proteinExistence type="predicted"/>
<protein>
    <submittedName>
        <fullName evidence="2">Uncharacterized protein</fullName>
    </submittedName>
</protein>
<sequence length="96" mass="10278">SSSPSLLDVNLSPSSASLLSLPIPLALFLLLLLTLIYRLTPPFSVLFLLSSHPLPLAPSAVHLLFRFSPPYLSASSTVLSPSSSSLFKPQLDVKYA</sequence>
<accession>A0A3P6SJR0</accession>
<feature type="non-terminal residue" evidence="2">
    <location>
        <position position="1"/>
    </location>
</feature>
<feature type="transmembrane region" description="Helical" evidence="1">
    <location>
        <begin position="16"/>
        <end position="36"/>
    </location>
</feature>
<evidence type="ECO:0000313" key="3">
    <source>
        <dbReference type="Proteomes" id="UP000281553"/>
    </source>
</evidence>
<dbReference type="EMBL" id="UYRU01020544">
    <property type="protein sequence ID" value="VDK55294.1"/>
    <property type="molecule type" value="Genomic_DNA"/>
</dbReference>
<keyword evidence="1" id="KW-0472">Membrane</keyword>
<gene>
    <name evidence="2" type="ORF">DILT_LOCUS2081</name>
</gene>
<keyword evidence="3" id="KW-1185">Reference proteome</keyword>